<gene>
    <name evidence="2" type="ORF">WP8S17C03_09850</name>
</gene>
<accession>A0A6S5RSG5</accession>
<dbReference type="EMBL" id="AP022213">
    <property type="protein sequence ID" value="BBT14936.1"/>
    <property type="molecule type" value="Genomic_DNA"/>
</dbReference>
<dbReference type="AlphaFoldDB" id="A0A6S5RSG5"/>
<dbReference type="Pfam" id="PF11340">
    <property type="entry name" value="DUF3142"/>
    <property type="match status" value="1"/>
</dbReference>
<sequence>MTGPLRRRIAALFAALLMLAACRDGHSPPLDQQLYVWQRQWSPAHAEALRASHATFSTLRVLALQAHPGAGWSRARIDTDLLRQDGRPWVAVVRLDGQLPQLDSQRARDEIGSLLADWQRTGLTPVAVEIDHDCASARLADYARFLGELRASLPTGMQLGITALPAWLSSPRLPDVLAQVDGSVLQVHGVSAPEKGLFDERQALEWARRWDAVSPTPFLLALPAYGAGLIRSDDGVQVESEAPLPIAGARQEWMADPQRVAGLVAQLRRDPPAHLAGLIWFRLPLPGDRRAWPLATLMAVARGEVLAADLRLDVRRPDNDPQLNELTLANLGNAPAALPARLQLAAHDCFAHDALPGYRLVTDDAGLRLEREAGPTLYLQAGQRRALGWARCHAPAQGGLHAQP</sequence>
<proteinExistence type="predicted"/>
<evidence type="ECO:0008006" key="4">
    <source>
        <dbReference type="Google" id="ProtNLM"/>
    </source>
</evidence>
<feature type="chain" id="PRO_5027954710" description="DUF3142 domain-containing protein" evidence="1">
    <location>
        <begin position="24"/>
        <end position="404"/>
    </location>
</feature>
<evidence type="ECO:0000256" key="1">
    <source>
        <dbReference type="SAM" id="SignalP"/>
    </source>
</evidence>
<dbReference type="Proteomes" id="UP000515591">
    <property type="component" value="Chromosome"/>
</dbReference>
<name>A0A6S5RSG5_9GAMM</name>
<protein>
    <recommendedName>
        <fullName evidence="4">DUF3142 domain-containing protein</fullName>
    </recommendedName>
</protein>
<feature type="signal peptide" evidence="1">
    <location>
        <begin position="1"/>
        <end position="23"/>
    </location>
</feature>
<dbReference type="InterPro" id="IPR021488">
    <property type="entry name" value="DUF3142"/>
</dbReference>
<organism evidence="2 3">
    <name type="scientific">Metapseudomonas otitidis</name>
    <dbReference type="NCBI Taxonomy" id="319939"/>
    <lineage>
        <taxon>Bacteria</taxon>
        <taxon>Pseudomonadati</taxon>
        <taxon>Pseudomonadota</taxon>
        <taxon>Gammaproteobacteria</taxon>
        <taxon>Pseudomonadales</taxon>
        <taxon>Pseudomonadaceae</taxon>
        <taxon>Metapseudomonas</taxon>
    </lineage>
</organism>
<evidence type="ECO:0000313" key="2">
    <source>
        <dbReference type="EMBL" id="BBT14936.1"/>
    </source>
</evidence>
<dbReference type="RefSeq" id="WP_182851786.1">
    <property type="nucleotide sequence ID" value="NZ_AP022213.1"/>
</dbReference>
<reference evidence="2 3" key="1">
    <citation type="submission" date="2019-12" db="EMBL/GenBank/DDBJ databases">
        <title>complete genome sequences of Pseudomonas otitidis str. WP8-S17-CRE-03 isolated from wastewater treatment plant effluent.</title>
        <authorList>
            <person name="Sekizuka T."/>
            <person name="Itokawa K."/>
            <person name="Yatsu K."/>
            <person name="Inamine Y."/>
            <person name="Kuroda M."/>
        </authorList>
    </citation>
    <scope>NUCLEOTIDE SEQUENCE [LARGE SCALE GENOMIC DNA]</scope>
    <source>
        <strain evidence="2 3">WP8-S17-CRE-03</strain>
    </source>
</reference>
<keyword evidence="1" id="KW-0732">Signal</keyword>
<dbReference type="PROSITE" id="PS51257">
    <property type="entry name" value="PROKAR_LIPOPROTEIN"/>
    <property type="match status" value="1"/>
</dbReference>
<evidence type="ECO:0000313" key="3">
    <source>
        <dbReference type="Proteomes" id="UP000515591"/>
    </source>
</evidence>